<reference evidence="1 2" key="1">
    <citation type="journal article" date="2022" name="Genome Biol. Evol.">
        <title>The Spruce Budworm Genome: Reconstructing the Evolutionary History of Antifreeze Proteins.</title>
        <authorList>
            <person name="Beliveau C."/>
            <person name="Gagne P."/>
            <person name="Picq S."/>
            <person name="Vernygora O."/>
            <person name="Keeling C.I."/>
            <person name="Pinkney K."/>
            <person name="Doucet D."/>
            <person name="Wen F."/>
            <person name="Johnston J.S."/>
            <person name="Maaroufi H."/>
            <person name="Boyle B."/>
            <person name="Laroche J."/>
            <person name="Dewar K."/>
            <person name="Juretic N."/>
            <person name="Blackburn G."/>
            <person name="Nisole A."/>
            <person name="Brunet B."/>
            <person name="Brandao M."/>
            <person name="Lumley L."/>
            <person name="Duan J."/>
            <person name="Quan G."/>
            <person name="Lucarotti C.J."/>
            <person name="Roe A.D."/>
            <person name="Sperling F.A.H."/>
            <person name="Levesque R.C."/>
            <person name="Cusson M."/>
        </authorList>
    </citation>
    <scope>NUCLEOTIDE SEQUENCE [LARGE SCALE GENOMIC DNA]</scope>
    <source>
        <strain evidence="1">Glfc:IPQL:Cfum</strain>
    </source>
</reference>
<gene>
    <name evidence="1" type="ORF">MSG28_009037</name>
</gene>
<name>A0ACC0KW34_CHOFU</name>
<sequence>MRVLVVVLLLAVAYAKHEKYQGWKSYFVGPASADQLKALAPLTEQYQVDVLSHPLVSREGVVLVPPQQQSGFLSTLESLDIKYRVHAEDVKTSLDYDDQRIAAKNAEAFLRTGKRSLPYDNYQTLDAIYAYLDDIAARFPSTVTLVTHGNSFEGRPLRYLKISTTNFEDEDKPVIFIDGGIHAREWISPPSVTWMIHKLTEDVTEPDLLNNFDWILMPVVNPDGYAYTFGPDRFWRKTRSTDSHAWSTFCPGVDGNRNYDYFWNTVGVSSNPCSDTYPGNRAFSEPETRAVRDVLDKYLHRMALYLTMHSYGSMILYPWGHDGSLSHNAFALHTVGVNMATAIDALSLPNFPNYIVGNAVLVLNYPASGASEDYAHLIGVPLSYTYELPGLAGGFQGFHLDPIYIEQVCRETWAGIVVGTRRAGELFRR</sequence>
<evidence type="ECO:0000313" key="2">
    <source>
        <dbReference type="Proteomes" id="UP001064048"/>
    </source>
</evidence>
<organism evidence="1 2">
    <name type="scientific">Choristoneura fumiferana</name>
    <name type="common">Spruce budworm moth</name>
    <name type="synonym">Archips fumiferana</name>
    <dbReference type="NCBI Taxonomy" id="7141"/>
    <lineage>
        <taxon>Eukaryota</taxon>
        <taxon>Metazoa</taxon>
        <taxon>Ecdysozoa</taxon>
        <taxon>Arthropoda</taxon>
        <taxon>Hexapoda</taxon>
        <taxon>Insecta</taxon>
        <taxon>Pterygota</taxon>
        <taxon>Neoptera</taxon>
        <taxon>Endopterygota</taxon>
        <taxon>Lepidoptera</taxon>
        <taxon>Glossata</taxon>
        <taxon>Ditrysia</taxon>
        <taxon>Tortricoidea</taxon>
        <taxon>Tortricidae</taxon>
        <taxon>Tortricinae</taxon>
        <taxon>Choristoneura</taxon>
    </lineage>
</organism>
<keyword evidence="2" id="KW-1185">Reference proteome</keyword>
<evidence type="ECO:0000313" key="1">
    <source>
        <dbReference type="EMBL" id="KAI8440683.1"/>
    </source>
</evidence>
<accession>A0ACC0KW34</accession>
<protein>
    <submittedName>
        <fullName evidence="1">Uncharacterized protein</fullName>
    </submittedName>
</protein>
<proteinExistence type="predicted"/>
<comment type="caution">
    <text evidence="1">The sequence shown here is derived from an EMBL/GenBank/DDBJ whole genome shotgun (WGS) entry which is preliminary data.</text>
</comment>
<dbReference type="EMBL" id="CM046115">
    <property type="protein sequence ID" value="KAI8440683.1"/>
    <property type="molecule type" value="Genomic_DNA"/>
</dbReference>
<dbReference type="Proteomes" id="UP001064048">
    <property type="component" value="Chromosome 15"/>
</dbReference>